<accession>A0A7W9AIJ7</accession>
<dbReference type="RefSeq" id="WP_246350578.1">
    <property type="nucleotide sequence ID" value="NZ_JACIJC010000003.1"/>
</dbReference>
<dbReference type="InterPro" id="IPR035965">
    <property type="entry name" value="PAS-like_dom_sf"/>
</dbReference>
<dbReference type="EMBL" id="JACIJC010000003">
    <property type="protein sequence ID" value="MBB5686218.1"/>
    <property type="molecule type" value="Genomic_DNA"/>
</dbReference>
<name>A0A7W9AIJ7_9SPHN</name>
<organism evidence="1 2">
    <name type="scientific">Sphingobium boeckii</name>
    <dbReference type="NCBI Taxonomy" id="1082345"/>
    <lineage>
        <taxon>Bacteria</taxon>
        <taxon>Pseudomonadati</taxon>
        <taxon>Pseudomonadota</taxon>
        <taxon>Alphaproteobacteria</taxon>
        <taxon>Sphingomonadales</taxon>
        <taxon>Sphingomonadaceae</taxon>
        <taxon>Sphingobium</taxon>
    </lineage>
</organism>
<reference evidence="1 2" key="1">
    <citation type="submission" date="2020-08" db="EMBL/GenBank/DDBJ databases">
        <title>Genomic Encyclopedia of Type Strains, Phase IV (KMG-IV): sequencing the most valuable type-strain genomes for metagenomic binning, comparative biology and taxonomic classification.</title>
        <authorList>
            <person name="Goeker M."/>
        </authorList>
    </citation>
    <scope>NUCLEOTIDE SEQUENCE [LARGE SCALE GENOMIC DNA]</scope>
    <source>
        <strain evidence="1 2">DSM 25079</strain>
    </source>
</reference>
<sequence>MELNHSWPLLLAADQRFDLGCLYDGDPSGHDIDEPTLAARGIGLWECDLSNNALTWSAEVYDVFGLPRGAAISRAETVALYLEHSRAAMERLRAYAIKHRRGFTLDVNIRPPAGQRRWVRLMAAPIFDGGRVVRLRGLKRVISDI</sequence>
<dbReference type="AlphaFoldDB" id="A0A7W9AIJ7"/>
<dbReference type="InterPro" id="IPR001610">
    <property type="entry name" value="PAC"/>
</dbReference>
<dbReference type="SUPFAM" id="SSF55785">
    <property type="entry name" value="PYP-like sensor domain (PAS domain)"/>
    <property type="match status" value="1"/>
</dbReference>
<comment type="caution">
    <text evidence="1">The sequence shown here is derived from an EMBL/GenBank/DDBJ whole genome shotgun (WGS) entry which is preliminary data.</text>
</comment>
<proteinExistence type="predicted"/>
<protein>
    <submittedName>
        <fullName evidence="1">PAS domain-containing protein</fullName>
    </submittedName>
</protein>
<keyword evidence="2" id="KW-1185">Reference proteome</keyword>
<dbReference type="Proteomes" id="UP000549617">
    <property type="component" value="Unassembled WGS sequence"/>
</dbReference>
<gene>
    <name evidence="1" type="ORF">FHS49_002234</name>
</gene>
<evidence type="ECO:0000313" key="1">
    <source>
        <dbReference type="EMBL" id="MBB5686218.1"/>
    </source>
</evidence>
<dbReference type="Gene3D" id="3.30.450.20">
    <property type="entry name" value="PAS domain"/>
    <property type="match status" value="1"/>
</dbReference>
<dbReference type="SMART" id="SM00086">
    <property type="entry name" value="PAC"/>
    <property type="match status" value="1"/>
</dbReference>
<evidence type="ECO:0000313" key="2">
    <source>
        <dbReference type="Proteomes" id="UP000549617"/>
    </source>
</evidence>